<organism evidence="1 2">
    <name type="scientific">Xyrichtys novacula</name>
    <name type="common">Pearly razorfish</name>
    <name type="synonym">Hemipteronotus novacula</name>
    <dbReference type="NCBI Taxonomy" id="13765"/>
    <lineage>
        <taxon>Eukaryota</taxon>
        <taxon>Metazoa</taxon>
        <taxon>Chordata</taxon>
        <taxon>Craniata</taxon>
        <taxon>Vertebrata</taxon>
        <taxon>Euteleostomi</taxon>
        <taxon>Actinopterygii</taxon>
        <taxon>Neopterygii</taxon>
        <taxon>Teleostei</taxon>
        <taxon>Neoteleostei</taxon>
        <taxon>Acanthomorphata</taxon>
        <taxon>Eupercaria</taxon>
        <taxon>Labriformes</taxon>
        <taxon>Labridae</taxon>
        <taxon>Xyrichtys</taxon>
    </lineage>
</organism>
<dbReference type="AlphaFoldDB" id="A0AAV1G8N1"/>
<evidence type="ECO:0000313" key="2">
    <source>
        <dbReference type="Proteomes" id="UP001178508"/>
    </source>
</evidence>
<protein>
    <submittedName>
        <fullName evidence="1">Uncharacterized protein LOC117557452</fullName>
    </submittedName>
</protein>
<dbReference type="Proteomes" id="UP001178508">
    <property type="component" value="Chromosome 12"/>
</dbReference>
<evidence type="ECO:0000313" key="1">
    <source>
        <dbReference type="EMBL" id="CAJ1069738.1"/>
    </source>
</evidence>
<sequence length="117" mass="13334">MGCEELMLWRPALLNHLYWTSTSPTPNRDPDVMEAKWESIVNHVEVINEHGTSVFPTFAHPPYGRRSKEHALSRTSRGFKNLWAILRQREKANGKASIPGCVYSAVHIHPQFLLSGQ</sequence>
<accession>A0AAV1G8N1</accession>
<keyword evidence="2" id="KW-1185">Reference proteome</keyword>
<dbReference type="EMBL" id="OY660875">
    <property type="protein sequence ID" value="CAJ1069738.1"/>
    <property type="molecule type" value="Genomic_DNA"/>
</dbReference>
<gene>
    <name evidence="1" type="ORF">XNOV1_A034266</name>
</gene>
<reference evidence="1" key="1">
    <citation type="submission" date="2023-08" db="EMBL/GenBank/DDBJ databases">
        <authorList>
            <person name="Alioto T."/>
            <person name="Alioto T."/>
            <person name="Gomez Garrido J."/>
        </authorList>
    </citation>
    <scope>NUCLEOTIDE SEQUENCE</scope>
</reference>
<proteinExistence type="predicted"/>
<name>A0AAV1G8N1_XYRNO</name>